<name>A0A7J9G5D7_9ROSI</name>
<comment type="caution">
    <text evidence="1">The sequence shown here is derived from an EMBL/GenBank/DDBJ whole genome shotgun (WGS) entry which is preliminary data.</text>
</comment>
<gene>
    <name evidence="1" type="ORF">Gohar_017274</name>
</gene>
<dbReference type="Proteomes" id="UP000593560">
    <property type="component" value="Unassembled WGS sequence"/>
</dbReference>
<protein>
    <submittedName>
        <fullName evidence="1">Uncharacterized protein</fullName>
    </submittedName>
</protein>
<organism evidence="1 2">
    <name type="scientific">Gossypium harknessii</name>
    <dbReference type="NCBI Taxonomy" id="34285"/>
    <lineage>
        <taxon>Eukaryota</taxon>
        <taxon>Viridiplantae</taxon>
        <taxon>Streptophyta</taxon>
        <taxon>Embryophyta</taxon>
        <taxon>Tracheophyta</taxon>
        <taxon>Spermatophyta</taxon>
        <taxon>Magnoliopsida</taxon>
        <taxon>eudicotyledons</taxon>
        <taxon>Gunneridae</taxon>
        <taxon>Pentapetalae</taxon>
        <taxon>rosids</taxon>
        <taxon>malvids</taxon>
        <taxon>Malvales</taxon>
        <taxon>Malvaceae</taxon>
        <taxon>Malvoideae</taxon>
        <taxon>Gossypium</taxon>
    </lineage>
</organism>
<dbReference type="EMBL" id="JABFAD010000002">
    <property type="protein sequence ID" value="MBA0792806.1"/>
    <property type="molecule type" value="Genomic_DNA"/>
</dbReference>
<sequence>MLQKYLCQINKTIPFEIWPSQDTSAPYDIQNHPPTPYQEQLLKALEKYRTNIPDPKDWSQEYPMYCSQATQDTPAWKDIYEMTPPDDLEKRIE</sequence>
<reference evidence="1 2" key="1">
    <citation type="journal article" date="2019" name="Genome Biol. Evol.">
        <title>Insights into the evolution of the New World diploid cottons (Gossypium, subgenus Houzingenia) based on genome sequencing.</title>
        <authorList>
            <person name="Grover C.E."/>
            <person name="Arick M.A. 2nd"/>
            <person name="Thrash A."/>
            <person name="Conover J.L."/>
            <person name="Sanders W.S."/>
            <person name="Peterson D.G."/>
            <person name="Frelichowski J.E."/>
            <person name="Scheffler J.A."/>
            <person name="Scheffler B.E."/>
            <person name="Wendel J.F."/>
        </authorList>
    </citation>
    <scope>NUCLEOTIDE SEQUENCE [LARGE SCALE GENOMIC DNA]</scope>
    <source>
        <strain evidence="1">0</strain>
        <tissue evidence="1">Leaf</tissue>
    </source>
</reference>
<dbReference type="OrthoDB" id="10340709at2759"/>
<dbReference type="AlphaFoldDB" id="A0A7J9G5D7"/>
<evidence type="ECO:0000313" key="1">
    <source>
        <dbReference type="EMBL" id="MBA0792806.1"/>
    </source>
</evidence>
<accession>A0A7J9G5D7</accession>
<keyword evidence="2" id="KW-1185">Reference proteome</keyword>
<evidence type="ECO:0000313" key="2">
    <source>
        <dbReference type="Proteomes" id="UP000593560"/>
    </source>
</evidence>
<proteinExistence type="predicted"/>